<name>A0A9Q9S2E8_9ENTR</name>
<dbReference type="RefSeq" id="WP_072072735.1">
    <property type="nucleotide sequence ID" value="NZ_CABGGO010000001.1"/>
</dbReference>
<accession>A0A9Q9S2E8</accession>
<dbReference type="Proteomes" id="UP000318567">
    <property type="component" value="Unassembled WGS sequence"/>
</dbReference>
<evidence type="ECO:0000313" key="2">
    <source>
        <dbReference type="Proteomes" id="UP000318567"/>
    </source>
</evidence>
<dbReference type="AlphaFoldDB" id="A0A9Q9S2E8"/>
<organism evidence="1 2">
    <name type="scientific">Klebsiella pasteurii</name>
    <dbReference type="NCBI Taxonomy" id="2587529"/>
    <lineage>
        <taxon>Bacteria</taxon>
        <taxon>Pseudomonadati</taxon>
        <taxon>Pseudomonadota</taxon>
        <taxon>Gammaproteobacteria</taxon>
        <taxon>Enterobacterales</taxon>
        <taxon>Enterobacteriaceae</taxon>
        <taxon>Klebsiella/Raoultella group</taxon>
        <taxon>Klebsiella</taxon>
    </lineage>
</organism>
<dbReference type="EMBL" id="CABGGO010000001">
    <property type="protein sequence ID" value="VUS24238.1"/>
    <property type="molecule type" value="Genomic_DNA"/>
</dbReference>
<protein>
    <submittedName>
        <fullName evidence="1">Uncharacterized protein</fullName>
    </submittedName>
</protein>
<reference evidence="1 2" key="1">
    <citation type="submission" date="2019-07" db="EMBL/GenBank/DDBJ databases">
        <authorList>
            <person name="Brisse S."/>
            <person name="Rodrigues C."/>
            <person name="Thorpe H."/>
        </authorList>
    </citation>
    <scope>NUCLEOTIDE SEQUENCE [LARGE SCALE GENOMIC DNA]</scope>
    <source>
        <strain evidence="1">SB6410</strain>
    </source>
</reference>
<gene>
    <name evidence="1" type="ORF">SB6410_00737</name>
</gene>
<comment type="caution">
    <text evidence="1">The sequence shown here is derived from an EMBL/GenBank/DDBJ whole genome shotgun (WGS) entry which is preliminary data.</text>
</comment>
<sequence>MKIEFIDKDVIATAIVTSTVFEFRLHNRAVDTALFLAPSVRSKRSGFFILKTVISGKTPHVLRAYKALQSEASRCSSVE</sequence>
<evidence type="ECO:0000313" key="1">
    <source>
        <dbReference type="EMBL" id="VUS24238.1"/>
    </source>
</evidence>
<proteinExistence type="predicted"/>